<accession>A0A7M2X1Z2</accession>
<organism evidence="3 4">
    <name type="scientific">Humisphaera borealis</name>
    <dbReference type="NCBI Taxonomy" id="2807512"/>
    <lineage>
        <taxon>Bacteria</taxon>
        <taxon>Pseudomonadati</taxon>
        <taxon>Planctomycetota</taxon>
        <taxon>Phycisphaerae</taxon>
        <taxon>Tepidisphaerales</taxon>
        <taxon>Tepidisphaeraceae</taxon>
        <taxon>Humisphaera</taxon>
    </lineage>
</organism>
<name>A0A7M2X1Z2_9BACT</name>
<proteinExistence type="predicted"/>
<dbReference type="EMBL" id="CP063458">
    <property type="protein sequence ID" value="QOV91609.1"/>
    <property type="molecule type" value="Genomic_DNA"/>
</dbReference>
<evidence type="ECO:0000256" key="1">
    <source>
        <dbReference type="SAM" id="MobiDB-lite"/>
    </source>
</evidence>
<feature type="compositionally biased region" description="Low complexity" evidence="1">
    <location>
        <begin position="74"/>
        <end position="86"/>
    </location>
</feature>
<gene>
    <name evidence="3" type="ORF">IPV69_09700</name>
</gene>
<evidence type="ECO:0000256" key="2">
    <source>
        <dbReference type="SAM" id="Phobius"/>
    </source>
</evidence>
<dbReference type="RefSeq" id="WP_206294909.1">
    <property type="nucleotide sequence ID" value="NZ_CP063458.1"/>
</dbReference>
<feature type="transmembrane region" description="Helical" evidence="2">
    <location>
        <begin position="31"/>
        <end position="53"/>
    </location>
</feature>
<evidence type="ECO:0000313" key="3">
    <source>
        <dbReference type="EMBL" id="QOV91609.1"/>
    </source>
</evidence>
<protein>
    <submittedName>
        <fullName evidence="3">Uncharacterized protein</fullName>
    </submittedName>
</protein>
<feature type="region of interest" description="Disordered" evidence="1">
    <location>
        <begin position="72"/>
        <end position="93"/>
    </location>
</feature>
<keyword evidence="2" id="KW-0472">Membrane</keyword>
<dbReference type="AlphaFoldDB" id="A0A7M2X1Z2"/>
<keyword evidence="4" id="KW-1185">Reference proteome</keyword>
<sequence>MPRRLAASLALLVFAICLIVGMESGNTLSTILSRALVAMLGTLVISLIVGTMAERMLEENVARKERELRKASEAEAAATGATEALRGPGGNGR</sequence>
<reference evidence="3 4" key="1">
    <citation type="submission" date="2020-10" db="EMBL/GenBank/DDBJ databases">
        <title>Wide distribution of Phycisphaera-like planctomycetes from WD2101 soil group in peatlands and genome analysis of the first cultivated representative.</title>
        <authorList>
            <person name="Dedysh S.N."/>
            <person name="Beletsky A.V."/>
            <person name="Ivanova A."/>
            <person name="Kulichevskaya I.S."/>
            <person name="Suzina N.E."/>
            <person name="Philippov D.A."/>
            <person name="Rakitin A.L."/>
            <person name="Mardanov A.V."/>
            <person name="Ravin N.V."/>
        </authorList>
    </citation>
    <scope>NUCLEOTIDE SEQUENCE [LARGE SCALE GENOMIC DNA]</scope>
    <source>
        <strain evidence="3 4">M1803</strain>
    </source>
</reference>
<keyword evidence="2" id="KW-1133">Transmembrane helix</keyword>
<dbReference type="KEGG" id="hbs:IPV69_09700"/>
<dbReference type="Proteomes" id="UP000593765">
    <property type="component" value="Chromosome"/>
</dbReference>
<keyword evidence="2" id="KW-0812">Transmembrane</keyword>
<evidence type="ECO:0000313" key="4">
    <source>
        <dbReference type="Proteomes" id="UP000593765"/>
    </source>
</evidence>